<feature type="compositionally biased region" description="Polar residues" evidence="1">
    <location>
        <begin position="495"/>
        <end position="507"/>
    </location>
</feature>
<feature type="compositionally biased region" description="Low complexity" evidence="1">
    <location>
        <begin position="596"/>
        <end position="621"/>
    </location>
</feature>
<organism evidence="2 3">
    <name type="scientific">Filobasidium floriforme</name>
    <dbReference type="NCBI Taxonomy" id="5210"/>
    <lineage>
        <taxon>Eukaryota</taxon>
        <taxon>Fungi</taxon>
        <taxon>Dikarya</taxon>
        <taxon>Basidiomycota</taxon>
        <taxon>Agaricomycotina</taxon>
        <taxon>Tremellomycetes</taxon>
        <taxon>Filobasidiales</taxon>
        <taxon>Filobasidiaceae</taxon>
        <taxon>Filobasidium</taxon>
    </lineage>
</organism>
<evidence type="ECO:0000313" key="2">
    <source>
        <dbReference type="EMBL" id="KAG7571296.1"/>
    </source>
</evidence>
<keyword evidence="3" id="KW-1185">Reference proteome</keyword>
<name>A0A8K0JQX4_9TREE</name>
<reference evidence="2" key="1">
    <citation type="submission" date="2020-04" db="EMBL/GenBank/DDBJ databases">
        <title>Analysis of mating type loci in Filobasidium floriforme.</title>
        <authorList>
            <person name="Nowrousian M."/>
        </authorList>
    </citation>
    <scope>NUCLEOTIDE SEQUENCE</scope>
    <source>
        <strain evidence="2">CBS 6242</strain>
    </source>
</reference>
<protein>
    <submittedName>
        <fullName evidence="2">Uncharacterized protein</fullName>
    </submittedName>
</protein>
<feature type="region of interest" description="Disordered" evidence="1">
    <location>
        <begin position="587"/>
        <end position="640"/>
    </location>
</feature>
<feature type="region of interest" description="Disordered" evidence="1">
    <location>
        <begin position="495"/>
        <end position="522"/>
    </location>
</feature>
<dbReference type="AlphaFoldDB" id="A0A8K0JQX4"/>
<feature type="compositionally biased region" description="Basic and acidic residues" evidence="1">
    <location>
        <begin position="419"/>
        <end position="430"/>
    </location>
</feature>
<accession>A0A8K0JQX4</accession>
<sequence>MSHPSNPTPSDYLALASKTLDRQGSIPRESSERLDESYGYLFTGLALLLPVLQSHTPSDNCSQRDDGAGRFGVGGLVIGTRKKRDKKGKGRMVEEPTCMNPGLTGGDMVVLFRLVCLLAQEYQSRNISRFDGTLFSLSPAKLYAPITTTNSSKSIHSWSHDPILPLSSSTTETGTGTGLTAFQVGAELAKAFKVALERLMDLDIAFPCLQESIEDEVELLTGQAHEVELERGDLVKGCLALCLYILCKTQPSSDISFYTLQLQELYPVCLKSADTILDSLFAESPIVHQDSGPSTPVSPISTNHPRLRYRARQDPGSPASSSSRLPRNHHPHNHNDRSSLASRTHSHSAARKPIFLPSRPSMISMFSTESNGTTAGRSFMSYSGSIRSVTTMTARDGFLTKSTASLPQLSLSQQAVHESGSRDPESDSQPRPEFSTLGPRRNSRMRSMIDLPKAGKASGLSIAEERLRRYQRNAAIEAQYASGGYGQHTRARTTTGALETTPLNSGKTGSGPGEKGWFSSFNFGTRRFNGRTGSERRADREHVRPFTMPSDEDEHLLVHDAVDKEEEVLGKRFPNNQPGFKQDLESVYESEPGYKQPLPQTPAATPASNRQLPLVVSPSSSDLATNNDLGQEDGKSPRPLVPKRALRAFEDESDPPLAPMDARLLDAEMKSTMTQKVVCAVCHAKGVNFPSCRKCGDTFCSRECRVGMAAGGDGKKHVCGLLETRLLARAAQSPNGNLLPSPPTVKPVKRVLIT</sequence>
<dbReference type="OrthoDB" id="2526979at2759"/>
<evidence type="ECO:0000256" key="1">
    <source>
        <dbReference type="SAM" id="MobiDB-lite"/>
    </source>
</evidence>
<dbReference type="Proteomes" id="UP000812966">
    <property type="component" value="Unassembled WGS sequence"/>
</dbReference>
<feature type="region of interest" description="Disordered" evidence="1">
    <location>
        <begin position="409"/>
        <end position="450"/>
    </location>
</feature>
<dbReference type="EMBL" id="JABELV010000009">
    <property type="protein sequence ID" value="KAG7571296.1"/>
    <property type="molecule type" value="Genomic_DNA"/>
</dbReference>
<feature type="region of interest" description="Disordered" evidence="1">
    <location>
        <begin position="309"/>
        <end position="355"/>
    </location>
</feature>
<proteinExistence type="predicted"/>
<comment type="caution">
    <text evidence="2">The sequence shown here is derived from an EMBL/GenBank/DDBJ whole genome shotgun (WGS) entry which is preliminary data.</text>
</comment>
<evidence type="ECO:0000313" key="3">
    <source>
        <dbReference type="Proteomes" id="UP000812966"/>
    </source>
</evidence>
<gene>
    <name evidence="2" type="ORF">FFLO_00808</name>
</gene>